<evidence type="ECO:0000313" key="3">
    <source>
        <dbReference type="Proteomes" id="UP000030689"/>
    </source>
</evidence>
<dbReference type="Proteomes" id="UP000030689">
    <property type="component" value="Unassembled WGS sequence"/>
</dbReference>
<keyword evidence="1" id="KW-0472">Membrane</keyword>
<keyword evidence="3" id="KW-1185">Reference proteome</keyword>
<feature type="transmembrane region" description="Helical" evidence="1">
    <location>
        <begin position="33"/>
        <end position="53"/>
    </location>
</feature>
<proteinExistence type="predicted"/>
<gene>
    <name evidence="2" type="ORF">EUTSA_v10012097mg</name>
</gene>
<keyword evidence="1" id="KW-0812">Transmembrane</keyword>
<protein>
    <submittedName>
        <fullName evidence="2">Uncharacterized protein</fullName>
    </submittedName>
</protein>
<dbReference type="Gramene" id="ESQ30664">
    <property type="protein sequence ID" value="ESQ30664"/>
    <property type="gene ID" value="EUTSA_v10012097mg"/>
</dbReference>
<evidence type="ECO:0000256" key="1">
    <source>
        <dbReference type="SAM" id="Phobius"/>
    </source>
</evidence>
<name>V4KHK1_EUTSA</name>
<organism evidence="2 3">
    <name type="scientific">Eutrema salsugineum</name>
    <name type="common">Saltwater cress</name>
    <name type="synonym">Sisymbrium salsugineum</name>
    <dbReference type="NCBI Taxonomy" id="72664"/>
    <lineage>
        <taxon>Eukaryota</taxon>
        <taxon>Viridiplantae</taxon>
        <taxon>Streptophyta</taxon>
        <taxon>Embryophyta</taxon>
        <taxon>Tracheophyta</taxon>
        <taxon>Spermatophyta</taxon>
        <taxon>Magnoliopsida</taxon>
        <taxon>eudicotyledons</taxon>
        <taxon>Gunneridae</taxon>
        <taxon>Pentapetalae</taxon>
        <taxon>rosids</taxon>
        <taxon>malvids</taxon>
        <taxon>Brassicales</taxon>
        <taxon>Brassicaceae</taxon>
        <taxon>Eutremeae</taxon>
        <taxon>Eutrema</taxon>
    </lineage>
</organism>
<feature type="transmembrane region" description="Helical" evidence="1">
    <location>
        <begin position="89"/>
        <end position="110"/>
    </location>
</feature>
<dbReference type="EMBL" id="KI517809">
    <property type="protein sequence ID" value="ESQ30664.1"/>
    <property type="molecule type" value="Genomic_DNA"/>
</dbReference>
<dbReference type="OMA" id="GRICHIF"/>
<keyword evidence="1" id="KW-1133">Transmembrane helix</keyword>
<sequence>MDYQLTIEEDKTSTSVVQESPSRLRTWLSNKNLQYDFVMSIILIILNVTAIIYLTQHKIYFFSSCVYWSIAITNVEASDLYMTGRISHIGGLGILLTLLYSISPRLALWFGLPSSLWVLAAFIAPLYTFCLAPALKEVSEDTRAYWKFINEPQVRVVNV</sequence>
<reference evidence="2 3" key="1">
    <citation type="journal article" date="2013" name="Front. Plant Sci.">
        <title>The Reference Genome of the Halophytic Plant Eutrema salsugineum.</title>
        <authorList>
            <person name="Yang R."/>
            <person name="Jarvis D.E."/>
            <person name="Chen H."/>
            <person name="Beilstein M.A."/>
            <person name="Grimwood J."/>
            <person name="Jenkins J."/>
            <person name="Shu S."/>
            <person name="Prochnik S."/>
            <person name="Xin M."/>
            <person name="Ma C."/>
            <person name="Schmutz J."/>
            <person name="Wing R.A."/>
            <person name="Mitchell-Olds T."/>
            <person name="Schumaker K.S."/>
            <person name="Wang X."/>
        </authorList>
    </citation>
    <scope>NUCLEOTIDE SEQUENCE [LARGE SCALE GENOMIC DNA]</scope>
</reference>
<accession>V4KHK1</accession>
<feature type="transmembrane region" description="Helical" evidence="1">
    <location>
        <begin position="116"/>
        <end position="135"/>
    </location>
</feature>
<dbReference type="AlphaFoldDB" id="V4KHK1"/>
<evidence type="ECO:0000313" key="2">
    <source>
        <dbReference type="EMBL" id="ESQ30664.1"/>
    </source>
</evidence>
<dbReference type="KEGG" id="eus:EUTSA_v10012097mg"/>